<evidence type="ECO:0000256" key="5">
    <source>
        <dbReference type="ARBA" id="ARBA00023004"/>
    </source>
</evidence>
<evidence type="ECO:0000256" key="4">
    <source>
        <dbReference type="ARBA" id="ARBA00023002"/>
    </source>
</evidence>
<dbReference type="Pfam" id="PF00067">
    <property type="entry name" value="p450"/>
    <property type="match status" value="1"/>
</dbReference>
<dbReference type="Proteomes" id="UP000471166">
    <property type="component" value="Unassembled WGS sequence"/>
</dbReference>
<gene>
    <name evidence="8" type="ORF">GV791_09310</name>
</gene>
<evidence type="ECO:0000256" key="2">
    <source>
        <dbReference type="ARBA" id="ARBA00022617"/>
    </source>
</evidence>
<dbReference type="InterPro" id="IPR001128">
    <property type="entry name" value="Cyt_P450"/>
</dbReference>
<dbReference type="GO" id="GO:0020037">
    <property type="term" value="F:heme binding"/>
    <property type="evidence" value="ECO:0007669"/>
    <property type="project" value="InterPro"/>
</dbReference>
<dbReference type="InterPro" id="IPR002401">
    <property type="entry name" value="Cyt_P450_E_grp-I"/>
</dbReference>
<dbReference type="GO" id="GO:0005506">
    <property type="term" value="F:iron ion binding"/>
    <property type="evidence" value="ECO:0007669"/>
    <property type="project" value="InterPro"/>
</dbReference>
<dbReference type="PANTHER" id="PTHR24291:SF50">
    <property type="entry name" value="BIFUNCTIONAL ALBAFLAVENONE MONOOXYGENASE_TERPENE SYNTHASE"/>
    <property type="match status" value="1"/>
</dbReference>
<name>A0A6P1CK08_9NOCA</name>
<keyword evidence="4" id="KW-0560">Oxidoreductase</keyword>
<dbReference type="PANTHER" id="PTHR24291">
    <property type="entry name" value="CYTOCHROME P450 FAMILY 4"/>
    <property type="match status" value="1"/>
</dbReference>
<dbReference type="SUPFAM" id="SSF48264">
    <property type="entry name" value="Cytochrome P450"/>
    <property type="match status" value="1"/>
</dbReference>
<proteinExistence type="inferred from homology"/>
<protein>
    <submittedName>
        <fullName evidence="8">Cytochrome P450</fullName>
    </submittedName>
</protein>
<evidence type="ECO:0000256" key="3">
    <source>
        <dbReference type="ARBA" id="ARBA00022723"/>
    </source>
</evidence>
<evidence type="ECO:0000256" key="7">
    <source>
        <dbReference type="PIRSR" id="PIRSR602401-1"/>
    </source>
</evidence>
<keyword evidence="6" id="KW-0503">Monooxygenase</keyword>
<dbReference type="AlphaFoldDB" id="A0A6P1CK08"/>
<keyword evidence="5 7" id="KW-0408">Iron</keyword>
<evidence type="ECO:0000256" key="1">
    <source>
        <dbReference type="ARBA" id="ARBA00010617"/>
    </source>
</evidence>
<dbReference type="GO" id="GO:0004497">
    <property type="term" value="F:monooxygenase activity"/>
    <property type="evidence" value="ECO:0007669"/>
    <property type="project" value="UniProtKB-KW"/>
</dbReference>
<comment type="cofactor">
    <cofactor evidence="7">
        <name>heme</name>
        <dbReference type="ChEBI" id="CHEBI:30413"/>
    </cofactor>
</comment>
<reference evidence="8 9" key="1">
    <citation type="submission" date="2020-01" db="EMBL/GenBank/DDBJ databases">
        <title>Genetics and antimicrobial susceptibilities of Nocardia species isolated from the soil; a comparison with species isolated from humans.</title>
        <authorList>
            <person name="Carrasco G."/>
            <person name="Monzon S."/>
            <person name="Sansegundo M."/>
            <person name="Garcia E."/>
            <person name="Garrido N."/>
            <person name="Medina M.J."/>
            <person name="Villalon P."/>
            <person name="Ramirez-Arocha A.C."/>
            <person name="Jimenez P."/>
            <person name="Cuesta I."/>
            <person name="Valdezate S."/>
        </authorList>
    </citation>
    <scope>NUCLEOTIDE SEQUENCE [LARGE SCALE GENOMIC DNA]</scope>
    <source>
        <strain evidence="8 9">CNM20110626</strain>
    </source>
</reference>
<keyword evidence="2 7" id="KW-0349">Heme</keyword>
<accession>A0A6P1CK08</accession>
<dbReference type="GO" id="GO:0016705">
    <property type="term" value="F:oxidoreductase activity, acting on paired donors, with incorporation or reduction of molecular oxygen"/>
    <property type="evidence" value="ECO:0007669"/>
    <property type="project" value="InterPro"/>
</dbReference>
<evidence type="ECO:0000256" key="6">
    <source>
        <dbReference type="ARBA" id="ARBA00023033"/>
    </source>
</evidence>
<dbReference type="EMBL" id="JAAGVB010000011">
    <property type="protein sequence ID" value="NEW32758.1"/>
    <property type="molecule type" value="Genomic_DNA"/>
</dbReference>
<dbReference type="RefSeq" id="WP_048833393.1">
    <property type="nucleotide sequence ID" value="NZ_AP026975.1"/>
</dbReference>
<dbReference type="InterPro" id="IPR050196">
    <property type="entry name" value="Cytochrome_P450_Monoox"/>
</dbReference>
<dbReference type="PRINTS" id="PR00463">
    <property type="entry name" value="EP450I"/>
</dbReference>
<dbReference type="InterPro" id="IPR036396">
    <property type="entry name" value="Cyt_P450_sf"/>
</dbReference>
<organism evidence="8 9">
    <name type="scientific">Nocardia cyriacigeorgica</name>
    <dbReference type="NCBI Taxonomy" id="135487"/>
    <lineage>
        <taxon>Bacteria</taxon>
        <taxon>Bacillati</taxon>
        <taxon>Actinomycetota</taxon>
        <taxon>Actinomycetes</taxon>
        <taxon>Mycobacteriales</taxon>
        <taxon>Nocardiaceae</taxon>
        <taxon>Nocardia</taxon>
    </lineage>
</organism>
<evidence type="ECO:0000313" key="8">
    <source>
        <dbReference type="EMBL" id="NEW32758.1"/>
    </source>
</evidence>
<sequence>MTLEATRAPAPNTVTGSWLFGSTMDLIRDPLGASMRGFRECGDVARFELGPPWLRRELYLINHPDGAAQVLNAGTSRNFRKDGISYGSIRDLFGNGLLTSQDDDWQRQRRFIQPLFTPKSVDSYAGVMADLVDRTVAKWRDMPDRLIDLRAEMVRLTLDIVGRILFGEDAASMVGTVRASFPVLGRAVLRRAMSPVWPPLSWPTPGNRRIIRAQNNIGDICDEIIAHRRAAAEPGSDLIGRLVSARSGDEALSDDEIRDQVKIFLLAGHETTATALMFAFRLLGMNAWTQRRLWNEVRQVPGGAPRDARLAGELVYTTMVLKETTRLYPSAPFVARNCVDETEICGYRIPAGVDIGIATWVVHHRDDLWPDPERFDPERFAPDDDQRRHKLAWMPFAFGPRGCIGQRFAMLEAAIVLAGLTREFEFVTPPGDVPITADLVLHPSGEVPCYLRKRH</sequence>
<evidence type="ECO:0000313" key="9">
    <source>
        <dbReference type="Proteomes" id="UP000471166"/>
    </source>
</evidence>
<keyword evidence="3 7" id="KW-0479">Metal-binding</keyword>
<comment type="caution">
    <text evidence="8">The sequence shown here is derived from an EMBL/GenBank/DDBJ whole genome shotgun (WGS) entry which is preliminary data.</text>
</comment>
<feature type="binding site" description="axial binding residue" evidence="7">
    <location>
        <position position="403"/>
    </location>
    <ligand>
        <name>heme</name>
        <dbReference type="ChEBI" id="CHEBI:30413"/>
    </ligand>
    <ligandPart>
        <name>Fe</name>
        <dbReference type="ChEBI" id="CHEBI:18248"/>
    </ligandPart>
</feature>
<dbReference type="Gene3D" id="1.10.630.10">
    <property type="entry name" value="Cytochrome P450"/>
    <property type="match status" value="1"/>
</dbReference>
<dbReference type="PRINTS" id="PR00385">
    <property type="entry name" value="P450"/>
</dbReference>
<comment type="similarity">
    <text evidence="1">Belongs to the cytochrome P450 family.</text>
</comment>